<reference evidence="2" key="1">
    <citation type="submission" date="2022-11" db="UniProtKB">
        <authorList>
            <consortium name="WormBaseParasite"/>
        </authorList>
    </citation>
    <scope>IDENTIFICATION</scope>
</reference>
<protein>
    <submittedName>
        <fullName evidence="2">Uncharacterized protein</fullName>
    </submittedName>
</protein>
<organism evidence="1 2">
    <name type="scientific">Acrobeloides nanus</name>
    <dbReference type="NCBI Taxonomy" id="290746"/>
    <lineage>
        <taxon>Eukaryota</taxon>
        <taxon>Metazoa</taxon>
        <taxon>Ecdysozoa</taxon>
        <taxon>Nematoda</taxon>
        <taxon>Chromadorea</taxon>
        <taxon>Rhabditida</taxon>
        <taxon>Tylenchina</taxon>
        <taxon>Cephalobomorpha</taxon>
        <taxon>Cephaloboidea</taxon>
        <taxon>Cephalobidae</taxon>
        <taxon>Acrobeloides</taxon>
    </lineage>
</organism>
<keyword evidence="1" id="KW-1185">Reference proteome</keyword>
<dbReference type="GO" id="GO:0005794">
    <property type="term" value="C:Golgi apparatus"/>
    <property type="evidence" value="ECO:0007669"/>
    <property type="project" value="TreeGrafter"/>
</dbReference>
<sequence length="241" mass="27960">MCITFIYLASPEEQDFPYKLIILNNRDEEFDRPTSKLTWENKIIAGRDEKAAERGTWFGVSSSGRIGILLSITEPKSDTKPYAPSRGRIIKDYLEGHEKPIEYCSKLAQEASKFNGFQFVCLNRTERNSYELYTLTNLLVDKVEPILRGYGVHGVGNSPMNKPFQKVIYGEKLFDQIIQDFKEHQDQDRLVQALLRLATDQTKCLPDQQLETQLKQKEESYQYLSSIFVRFPESIHYGTRK</sequence>
<dbReference type="WBParaSite" id="ACRNAN_Path_1111.g4280.t1">
    <property type="protein sequence ID" value="ACRNAN_Path_1111.g4280.t1"/>
    <property type="gene ID" value="ACRNAN_Path_1111.g4280"/>
</dbReference>
<dbReference type="AlphaFoldDB" id="A0A914BVU0"/>
<dbReference type="InterPro" id="IPR008551">
    <property type="entry name" value="TANGO2"/>
</dbReference>
<dbReference type="GO" id="GO:0007030">
    <property type="term" value="P:Golgi organization"/>
    <property type="evidence" value="ECO:0007669"/>
    <property type="project" value="TreeGrafter"/>
</dbReference>
<accession>A0A914BVU0</accession>
<name>A0A914BVU0_9BILA</name>
<proteinExistence type="predicted"/>
<evidence type="ECO:0000313" key="2">
    <source>
        <dbReference type="WBParaSite" id="ACRNAN_Path_1111.g4280.t1"/>
    </source>
</evidence>
<dbReference type="Pfam" id="PF05742">
    <property type="entry name" value="TANGO2"/>
    <property type="match status" value="1"/>
</dbReference>
<dbReference type="Proteomes" id="UP000887540">
    <property type="component" value="Unplaced"/>
</dbReference>
<dbReference type="GO" id="GO:0009306">
    <property type="term" value="P:protein secretion"/>
    <property type="evidence" value="ECO:0007669"/>
    <property type="project" value="TreeGrafter"/>
</dbReference>
<evidence type="ECO:0000313" key="1">
    <source>
        <dbReference type="Proteomes" id="UP000887540"/>
    </source>
</evidence>
<dbReference type="PANTHER" id="PTHR17985:SF8">
    <property type="entry name" value="TRANSPORT AND GOLGI ORGANIZATION PROTEIN 2 HOMOLOG"/>
    <property type="match status" value="1"/>
</dbReference>
<dbReference type="PANTHER" id="PTHR17985">
    <property type="entry name" value="SER/THR-RICH PROTEIN T10 IN DGCR REGION"/>
    <property type="match status" value="1"/>
</dbReference>